<accession>A0A4D9DWF7</accession>
<feature type="compositionally biased region" description="Basic residues" evidence="1">
    <location>
        <begin position="66"/>
        <end position="75"/>
    </location>
</feature>
<name>A0A4D9DWF7_9SAUR</name>
<keyword evidence="3" id="KW-1185">Reference proteome</keyword>
<comment type="caution">
    <text evidence="2">The sequence shown here is derived from an EMBL/GenBank/DDBJ whole genome shotgun (WGS) entry which is preliminary data.</text>
</comment>
<proteinExistence type="predicted"/>
<protein>
    <submittedName>
        <fullName evidence="2">Zona pellucida sperm-binding protein 3-like</fullName>
    </submittedName>
</protein>
<dbReference type="Proteomes" id="UP000297703">
    <property type="component" value="Unassembled WGS sequence"/>
</dbReference>
<organism evidence="2 3">
    <name type="scientific">Platysternon megacephalum</name>
    <name type="common">big-headed turtle</name>
    <dbReference type="NCBI Taxonomy" id="55544"/>
    <lineage>
        <taxon>Eukaryota</taxon>
        <taxon>Metazoa</taxon>
        <taxon>Chordata</taxon>
        <taxon>Craniata</taxon>
        <taxon>Vertebrata</taxon>
        <taxon>Euteleostomi</taxon>
        <taxon>Archelosauria</taxon>
        <taxon>Testudinata</taxon>
        <taxon>Testudines</taxon>
        <taxon>Cryptodira</taxon>
        <taxon>Durocryptodira</taxon>
        <taxon>Testudinoidea</taxon>
        <taxon>Platysternidae</taxon>
        <taxon>Platysternon</taxon>
    </lineage>
</organism>
<dbReference type="AlphaFoldDB" id="A0A4D9DWF7"/>
<evidence type="ECO:0000256" key="1">
    <source>
        <dbReference type="SAM" id="MobiDB-lite"/>
    </source>
</evidence>
<reference evidence="2 3" key="2">
    <citation type="submission" date="2019-04" db="EMBL/GenBank/DDBJ databases">
        <title>The genome sequence of big-headed turtle.</title>
        <authorList>
            <person name="Gong S."/>
        </authorList>
    </citation>
    <scope>NUCLEOTIDE SEQUENCE [LARGE SCALE GENOMIC DNA]</scope>
    <source>
        <strain evidence="2">DO16091913</strain>
        <tissue evidence="2">Muscle</tissue>
    </source>
</reference>
<evidence type="ECO:0000313" key="2">
    <source>
        <dbReference type="EMBL" id="TFJ99013.1"/>
    </source>
</evidence>
<gene>
    <name evidence="2" type="ORF">DR999_PMT18984</name>
</gene>
<feature type="region of interest" description="Disordered" evidence="1">
    <location>
        <begin position="65"/>
        <end position="101"/>
    </location>
</feature>
<reference evidence="2 3" key="1">
    <citation type="submission" date="2019-04" db="EMBL/GenBank/DDBJ databases">
        <title>Draft genome of the big-headed turtle Platysternon megacephalum.</title>
        <authorList>
            <person name="Gong S."/>
        </authorList>
    </citation>
    <scope>NUCLEOTIDE SEQUENCE [LARGE SCALE GENOMIC DNA]</scope>
    <source>
        <strain evidence="2">DO16091913</strain>
        <tissue evidence="2">Muscle</tissue>
    </source>
</reference>
<evidence type="ECO:0000313" key="3">
    <source>
        <dbReference type="Proteomes" id="UP000297703"/>
    </source>
</evidence>
<dbReference type="EMBL" id="QXTE01000353">
    <property type="protein sequence ID" value="TFJ99013.1"/>
    <property type="molecule type" value="Genomic_DNA"/>
</dbReference>
<sequence length="101" mass="10785">MYSVAQCIYSPSPLYSVTMYSIYSATAAPGRTPPAGNLCRALTPALGGAPGSVLPMAASWVWGQRQRGRGMRGHRPPLPLIPQDAQRHREEAAGRLAEPPS</sequence>